<dbReference type="Gene3D" id="2.60.40.150">
    <property type="entry name" value="C2 domain"/>
    <property type="match status" value="1"/>
</dbReference>
<organism evidence="10 11">
    <name type="scientific">Eptatretus burgeri</name>
    <name type="common">Inshore hagfish</name>
    <dbReference type="NCBI Taxonomy" id="7764"/>
    <lineage>
        <taxon>Eukaryota</taxon>
        <taxon>Metazoa</taxon>
        <taxon>Chordata</taxon>
        <taxon>Craniata</taxon>
        <taxon>Vertebrata</taxon>
        <taxon>Cyclostomata</taxon>
        <taxon>Myxini</taxon>
        <taxon>Myxiniformes</taxon>
        <taxon>Myxinidae</taxon>
        <taxon>Eptatretinae</taxon>
        <taxon>Eptatretus</taxon>
    </lineage>
</organism>
<evidence type="ECO:0000256" key="6">
    <source>
        <dbReference type="ARBA" id="ARBA00023242"/>
    </source>
</evidence>
<dbReference type="GO" id="GO:0045944">
    <property type="term" value="P:positive regulation of transcription by RNA polymerase II"/>
    <property type="evidence" value="ECO:0007669"/>
    <property type="project" value="TreeGrafter"/>
</dbReference>
<reference evidence="10" key="2">
    <citation type="submission" date="2025-09" db="UniProtKB">
        <authorList>
            <consortium name="Ensembl"/>
        </authorList>
    </citation>
    <scope>IDENTIFICATION</scope>
</reference>
<feature type="compositionally biased region" description="Polar residues" evidence="7">
    <location>
        <begin position="438"/>
        <end position="454"/>
    </location>
</feature>
<keyword evidence="11" id="KW-1185">Reference proteome</keyword>
<protein>
    <submittedName>
        <fullName evidence="10">HECT, C2 and WW domain containing E3 ubiquitin protein ligase 2a</fullName>
    </submittedName>
</protein>
<sequence>MAVSTRDPLRSDTPMRRRYNQQIRYSLGSETLRGISGSGDVGNFVGATLGSLEGSGGTSVSGMAGATPGSGGLVRANSDTDLVTSENRSSLTANVYEFVLEYPNTLIISWNIKEEVDATDWIGLYSFDESSPGNFWDSKNRGVNGTEKGHIIWHIEPQPYFTEPETRICFKYYHGISGALRATTPCITVMNPAASATDARSDGAGNQQNRRLTSFSLSDIRATGLKKGMFFNPDPYLKISIQPGKRSSFPVLPHHGQEWRSSIISNTTNPVWLHEMRSFLALPTDMLDIEVKDKFAKSRPIIRRFLGKLSIPVQRLLERNAIGDQLLSYNLSRRLPTDHVSGQLQFRFEMTSSINADVSPDTTEAYLLASAFNGDVTSPSDDDDEQVQPGETMPQMINGEVAREGGGNGAVNSNISEAAVRHGSLNDYLDAIADRTTTDGIPNQTTSTANNSNGPMPKSVSPAVPVGLSSSFPTTNRLNSILYIDLDGESQASPIGEATLQITPHSRVEEDLVEGQWLTTTPGLIVAGDLENAAAAESELAEIPQTHYVSLHRLLHSLPSTRFPSDGENTVDVGPTGLETLYNEDAMCSRTPGTGEERSVSGGGGGSGGGQRTSSCFVMGVSNDNPRAEIPDGTDRNGNIGSVDRETTQNLHHEANDSGICDDIVSLNVNEEVVKSTGQETRPDNPPGAESIGQRVIDRQDQIEGKMNSTFDSPNGLWPVFSTVGDCEEIPRRGPGTQGGQNMNPSVQWGNELVMEAQDPHRISCNEQEVLPVITEPSPINERMTFGNDAGLQFDGDNSDYDIPRTPGRATRFSSVDSSATRFSSFDSTRFSEMTVFSSQDEDEGSCAFESMRELLPEEQPCSELGGIEPTRDLEVVSSIERGEADGRGEEPDCAGNSNMVWQRRRSVQVNEESPSLGTDIAQQEANGAAGPSEVGQAAHGAEHPPLCQLPSIRQDMSRYQRIDEPLPANWEARIDSHGRIFYVDHINRMTTWQRPAAAASPQVLQRSSSIHAVQQMEQLNRSCGSWEASTASRRVLPAFSVRMAYNCSPAFS</sequence>
<dbReference type="AlphaFoldDB" id="A0A8C4PZ46"/>
<dbReference type="PANTHER" id="PTHR17616:SF8">
    <property type="entry name" value="TRANSCRIPTIONAL COACTIVATOR YORKIE"/>
    <property type="match status" value="1"/>
</dbReference>
<dbReference type="PROSITE" id="PS01159">
    <property type="entry name" value="WW_DOMAIN_1"/>
    <property type="match status" value="1"/>
</dbReference>
<dbReference type="InterPro" id="IPR036020">
    <property type="entry name" value="WW_dom_sf"/>
</dbReference>
<dbReference type="GO" id="GO:0005634">
    <property type="term" value="C:nucleus"/>
    <property type="evidence" value="ECO:0007669"/>
    <property type="project" value="UniProtKB-SubCell"/>
</dbReference>
<feature type="compositionally biased region" description="Basic and acidic residues" evidence="7">
    <location>
        <begin position="626"/>
        <end position="635"/>
    </location>
</feature>
<evidence type="ECO:0000256" key="7">
    <source>
        <dbReference type="SAM" id="MobiDB-lite"/>
    </source>
</evidence>
<name>A0A8C4PZ46_EPTBU</name>
<dbReference type="Pfam" id="PF00397">
    <property type="entry name" value="WW"/>
    <property type="match status" value="1"/>
</dbReference>
<feature type="region of interest" description="Disordered" evidence="7">
    <location>
        <begin position="624"/>
        <end position="643"/>
    </location>
</feature>
<dbReference type="InterPro" id="IPR000008">
    <property type="entry name" value="C2_dom"/>
</dbReference>
<keyword evidence="4" id="KW-0965">Cell junction</keyword>
<dbReference type="Gene3D" id="2.60.40.2840">
    <property type="match status" value="1"/>
</dbReference>
<dbReference type="GO" id="GO:0003713">
    <property type="term" value="F:transcription coactivator activity"/>
    <property type="evidence" value="ECO:0007669"/>
    <property type="project" value="TreeGrafter"/>
</dbReference>
<keyword evidence="5" id="KW-0963">Cytoplasm</keyword>
<feature type="region of interest" description="Disordered" evidence="7">
    <location>
        <begin position="925"/>
        <end position="948"/>
    </location>
</feature>
<dbReference type="Ensembl" id="ENSEBUT00000006768.1">
    <property type="protein sequence ID" value="ENSEBUP00000006314.1"/>
    <property type="gene ID" value="ENSEBUG00000004148.1"/>
</dbReference>
<dbReference type="FunFam" id="2.60.40.2840:FF:000001">
    <property type="entry name" value="E3 ubiquitin-protein ligase HECW2 isoform X1"/>
    <property type="match status" value="1"/>
</dbReference>
<dbReference type="InterPro" id="IPR001202">
    <property type="entry name" value="WW_dom"/>
</dbReference>
<dbReference type="InterPro" id="IPR051583">
    <property type="entry name" value="YAP1"/>
</dbReference>
<evidence type="ECO:0000256" key="5">
    <source>
        <dbReference type="ARBA" id="ARBA00022490"/>
    </source>
</evidence>
<keyword evidence="6" id="KW-0539">Nucleus</keyword>
<dbReference type="CDD" id="cd08691">
    <property type="entry name" value="C2_NEDL1-like"/>
    <property type="match status" value="1"/>
</dbReference>
<dbReference type="InterPro" id="IPR032348">
    <property type="entry name" value="HECW_N"/>
</dbReference>
<evidence type="ECO:0000259" key="8">
    <source>
        <dbReference type="PROSITE" id="PS50004"/>
    </source>
</evidence>
<evidence type="ECO:0000256" key="1">
    <source>
        <dbReference type="ARBA" id="ARBA00004123"/>
    </source>
</evidence>
<evidence type="ECO:0000313" key="10">
    <source>
        <dbReference type="Ensembl" id="ENSEBUP00000006314.1"/>
    </source>
</evidence>
<dbReference type="PROSITE" id="PS50004">
    <property type="entry name" value="C2"/>
    <property type="match status" value="1"/>
</dbReference>
<evidence type="ECO:0000313" key="11">
    <source>
        <dbReference type="Proteomes" id="UP000694388"/>
    </source>
</evidence>
<dbReference type="InterPro" id="IPR035892">
    <property type="entry name" value="C2_domain_sf"/>
</dbReference>
<dbReference type="PROSITE" id="PS50020">
    <property type="entry name" value="WW_DOMAIN_2"/>
    <property type="match status" value="1"/>
</dbReference>
<dbReference type="GO" id="GO:0005923">
    <property type="term" value="C:bicellular tight junction"/>
    <property type="evidence" value="ECO:0007669"/>
    <property type="project" value="UniProtKB-SubCell"/>
</dbReference>
<feature type="compositionally biased region" description="Gly residues" evidence="7">
    <location>
        <begin position="601"/>
        <end position="611"/>
    </location>
</feature>
<dbReference type="SUPFAM" id="SSF51045">
    <property type="entry name" value="WW domain"/>
    <property type="match status" value="1"/>
</dbReference>
<dbReference type="Pfam" id="PF16562">
    <property type="entry name" value="HECW_N"/>
    <property type="match status" value="1"/>
</dbReference>
<feature type="domain" description="WW" evidence="9">
    <location>
        <begin position="965"/>
        <end position="998"/>
    </location>
</feature>
<reference evidence="10" key="1">
    <citation type="submission" date="2025-08" db="UniProtKB">
        <authorList>
            <consortium name="Ensembl"/>
        </authorList>
    </citation>
    <scope>IDENTIFICATION</scope>
</reference>
<comment type="subcellular location">
    <subcellularLocation>
        <location evidence="2">Cell junction</location>
        <location evidence="2">Tight junction</location>
    </subcellularLocation>
    <subcellularLocation>
        <location evidence="3">Cytoplasm</location>
    </subcellularLocation>
    <subcellularLocation>
        <location evidence="1">Nucleus</location>
    </subcellularLocation>
</comment>
<keyword evidence="4" id="KW-0796">Tight junction</keyword>
<accession>A0A8C4PZ46</accession>
<evidence type="ECO:0000256" key="2">
    <source>
        <dbReference type="ARBA" id="ARBA00004435"/>
    </source>
</evidence>
<dbReference type="Proteomes" id="UP000694388">
    <property type="component" value="Unplaced"/>
</dbReference>
<evidence type="ECO:0000259" key="9">
    <source>
        <dbReference type="PROSITE" id="PS50020"/>
    </source>
</evidence>
<dbReference type="InterPro" id="IPR037795">
    <property type="entry name" value="C2_HECW"/>
</dbReference>
<dbReference type="GO" id="GO:0005737">
    <property type="term" value="C:cytoplasm"/>
    <property type="evidence" value="ECO:0007669"/>
    <property type="project" value="UniProtKB-SubCell"/>
</dbReference>
<proteinExistence type="predicted"/>
<dbReference type="GO" id="GO:0035329">
    <property type="term" value="P:hippo signaling"/>
    <property type="evidence" value="ECO:0007669"/>
    <property type="project" value="TreeGrafter"/>
</dbReference>
<dbReference type="PANTHER" id="PTHR17616">
    <property type="entry name" value="YES-ASSOCIATED PROTEIN YAP1 FAMILY MEMBER"/>
    <property type="match status" value="1"/>
</dbReference>
<dbReference type="GeneTree" id="ENSGT00940000155466"/>
<dbReference type="CDD" id="cd00201">
    <property type="entry name" value="WW"/>
    <property type="match status" value="1"/>
</dbReference>
<feature type="region of interest" description="Disordered" evidence="7">
    <location>
        <begin position="437"/>
        <end position="461"/>
    </location>
</feature>
<feature type="region of interest" description="Disordered" evidence="7">
    <location>
        <begin position="588"/>
        <end position="614"/>
    </location>
</feature>
<dbReference type="Pfam" id="PF00168">
    <property type="entry name" value="C2"/>
    <property type="match status" value="1"/>
</dbReference>
<evidence type="ECO:0000256" key="3">
    <source>
        <dbReference type="ARBA" id="ARBA00004496"/>
    </source>
</evidence>
<dbReference type="SUPFAM" id="SSF49562">
    <property type="entry name" value="C2 domain (Calcium/lipid-binding domain, CaLB)"/>
    <property type="match status" value="1"/>
</dbReference>
<dbReference type="Gene3D" id="2.20.70.10">
    <property type="match status" value="1"/>
</dbReference>
<dbReference type="SMART" id="SM00456">
    <property type="entry name" value="WW"/>
    <property type="match status" value="1"/>
</dbReference>
<evidence type="ECO:0000256" key="4">
    <source>
        <dbReference type="ARBA" id="ARBA00022427"/>
    </source>
</evidence>
<feature type="domain" description="C2" evidence="8">
    <location>
        <begin position="191"/>
        <end position="327"/>
    </location>
</feature>
<dbReference type="SMART" id="SM00239">
    <property type="entry name" value="C2"/>
    <property type="match status" value="1"/>
</dbReference>